<proteinExistence type="predicted"/>
<organism evidence="1 3">
    <name type="scientific">Gibberella zeae</name>
    <name type="common">Wheat head blight fungus</name>
    <name type="synonym">Fusarium graminearum</name>
    <dbReference type="NCBI Taxonomy" id="5518"/>
    <lineage>
        <taxon>Eukaryota</taxon>
        <taxon>Fungi</taxon>
        <taxon>Dikarya</taxon>
        <taxon>Ascomycota</taxon>
        <taxon>Pezizomycotina</taxon>
        <taxon>Sordariomycetes</taxon>
        <taxon>Hypocreomycetidae</taxon>
        <taxon>Hypocreales</taxon>
        <taxon>Nectriaceae</taxon>
        <taxon>Fusarium</taxon>
    </lineage>
</organism>
<evidence type="ECO:0000313" key="3">
    <source>
        <dbReference type="Proteomes" id="UP000746612"/>
    </source>
</evidence>
<reference evidence="1" key="2">
    <citation type="submission" date="2021-03" db="EMBL/GenBank/DDBJ databases">
        <authorList>
            <person name="Alouane T."/>
            <person name="Langin T."/>
            <person name="Bonhomme L."/>
        </authorList>
    </citation>
    <scope>NUCLEOTIDE SEQUENCE</scope>
    <source>
        <strain evidence="1">MDC_Fg202</strain>
    </source>
</reference>
<accession>A0A4V6J8R0</accession>
<sequence>MSQLSAARIHVFVQNDSLGSGEEPSSRSRRFGASYWPVDNFSLGGHSTNRVAGNQSGWTSLRLRRIYTPAQIVAASIFTYNIELKGSWLQTRVHRKTSPDVNTFTVPSTNMDTWLCPQHLRTGIAVSSNSLRLHRW</sequence>
<dbReference type="Proteomes" id="UP000746612">
    <property type="component" value="Unassembled WGS sequence"/>
</dbReference>
<gene>
    <name evidence="2" type="ORF">FUG_LOCUS55271</name>
    <name evidence="1" type="ORF">MDCFG202_LOCUS142562</name>
</gene>
<evidence type="ECO:0000313" key="2">
    <source>
        <dbReference type="EMBL" id="VIO52972.1"/>
    </source>
</evidence>
<dbReference type="EMBL" id="CAJPIJ010000104">
    <property type="protein sequence ID" value="CAG1975500.1"/>
    <property type="molecule type" value="Genomic_DNA"/>
</dbReference>
<dbReference type="EMBL" id="CAAKMV010000044">
    <property type="protein sequence ID" value="VIO52972.1"/>
    <property type="molecule type" value="Genomic_DNA"/>
</dbReference>
<evidence type="ECO:0000313" key="1">
    <source>
        <dbReference type="EMBL" id="CAG1975500.1"/>
    </source>
</evidence>
<name>A0A4V6J8R0_GIBZA</name>
<reference evidence="2" key="1">
    <citation type="submission" date="2019-04" db="EMBL/GenBank/DDBJ databases">
        <authorList>
            <person name="Melise S."/>
            <person name="Noan J."/>
            <person name="Okalmin O."/>
        </authorList>
    </citation>
    <scope>NUCLEOTIDE SEQUENCE</scope>
    <source>
        <strain evidence="2">FN9</strain>
    </source>
</reference>
<protein>
    <submittedName>
        <fullName evidence="1">Uncharacterized protein</fullName>
    </submittedName>
</protein>
<dbReference type="AlphaFoldDB" id="A0A4V6J8R0"/>